<reference evidence="7" key="1">
    <citation type="submission" date="2022-02" db="EMBL/GenBank/DDBJ databases">
        <authorList>
            <person name="Henning P.M."/>
            <person name="McCubbin A.G."/>
            <person name="Shore J.S."/>
        </authorList>
    </citation>
    <scope>NUCLEOTIDE SEQUENCE</scope>
    <source>
        <strain evidence="7">F60SS</strain>
        <tissue evidence="7">Leaves</tissue>
    </source>
</reference>
<evidence type="ECO:0000256" key="2">
    <source>
        <dbReference type="ARBA" id="ARBA00022692"/>
    </source>
</evidence>
<dbReference type="GO" id="GO:0009506">
    <property type="term" value="C:plasmodesma"/>
    <property type="evidence" value="ECO:0007669"/>
    <property type="project" value="TreeGrafter"/>
</dbReference>
<evidence type="ECO:0000259" key="6">
    <source>
        <dbReference type="Pfam" id="PF03168"/>
    </source>
</evidence>
<evidence type="ECO:0000256" key="4">
    <source>
        <dbReference type="ARBA" id="ARBA00023136"/>
    </source>
</evidence>
<evidence type="ECO:0000256" key="5">
    <source>
        <dbReference type="SAM" id="Phobius"/>
    </source>
</evidence>
<proteinExistence type="predicted"/>
<dbReference type="AlphaFoldDB" id="A0A9Q0G2Y4"/>
<protein>
    <recommendedName>
        <fullName evidence="6">Late embryogenesis abundant protein LEA-2 subgroup domain-containing protein</fullName>
    </recommendedName>
</protein>
<organism evidence="7 8">
    <name type="scientific">Turnera subulata</name>
    <dbReference type="NCBI Taxonomy" id="218843"/>
    <lineage>
        <taxon>Eukaryota</taxon>
        <taxon>Viridiplantae</taxon>
        <taxon>Streptophyta</taxon>
        <taxon>Embryophyta</taxon>
        <taxon>Tracheophyta</taxon>
        <taxon>Spermatophyta</taxon>
        <taxon>Magnoliopsida</taxon>
        <taxon>eudicotyledons</taxon>
        <taxon>Gunneridae</taxon>
        <taxon>Pentapetalae</taxon>
        <taxon>rosids</taxon>
        <taxon>fabids</taxon>
        <taxon>Malpighiales</taxon>
        <taxon>Passifloraceae</taxon>
        <taxon>Turnera</taxon>
    </lineage>
</organism>
<reference evidence="7" key="2">
    <citation type="journal article" date="2023" name="Plants (Basel)">
        <title>Annotation of the Turnera subulata (Passifloraceae) Draft Genome Reveals the S-Locus Evolved after the Divergence of Turneroideae from Passifloroideae in a Stepwise Manner.</title>
        <authorList>
            <person name="Henning P.M."/>
            <person name="Roalson E.H."/>
            <person name="Mir W."/>
            <person name="McCubbin A.G."/>
            <person name="Shore J.S."/>
        </authorList>
    </citation>
    <scope>NUCLEOTIDE SEQUENCE</scope>
    <source>
        <strain evidence="7">F60SS</strain>
    </source>
</reference>
<dbReference type="PANTHER" id="PTHR31415">
    <property type="entry name" value="OS05G0367900 PROTEIN"/>
    <property type="match status" value="1"/>
</dbReference>
<accession>A0A9Q0G2Y4</accession>
<comment type="subcellular location">
    <subcellularLocation>
        <location evidence="1">Membrane</location>
        <topology evidence="1">Single-pass membrane protein</topology>
    </subcellularLocation>
</comment>
<dbReference type="GO" id="GO:0098542">
    <property type="term" value="P:defense response to other organism"/>
    <property type="evidence" value="ECO:0007669"/>
    <property type="project" value="InterPro"/>
</dbReference>
<evidence type="ECO:0000256" key="3">
    <source>
        <dbReference type="ARBA" id="ARBA00022989"/>
    </source>
</evidence>
<dbReference type="PANTHER" id="PTHR31415:SF4">
    <property type="entry name" value="NDR1_HIN1-LIKE PROTEIN 3"/>
    <property type="match status" value="1"/>
</dbReference>
<name>A0A9Q0G2Y4_9ROSI</name>
<dbReference type="InterPro" id="IPR044839">
    <property type="entry name" value="NDR1-like"/>
</dbReference>
<feature type="domain" description="Late embryogenesis abundant protein LEA-2 subgroup" evidence="6">
    <location>
        <begin position="340"/>
        <end position="431"/>
    </location>
</feature>
<evidence type="ECO:0000313" key="7">
    <source>
        <dbReference type="EMBL" id="KAJ4841355.1"/>
    </source>
</evidence>
<evidence type="ECO:0000313" key="8">
    <source>
        <dbReference type="Proteomes" id="UP001141552"/>
    </source>
</evidence>
<dbReference type="Pfam" id="PF03168">
    <property type="entry name" value="LEA_2"/>
    <property type="match status" value="1"/>
</dbReference>
<dbReference type="EMBL" id="JAKUCV010002799">
    <property type="protein sequence ID" value="KAJ4841355.1"/>
    <property type="molecule type" value="Genomic_DNA"/>
</dbReference>
<sequence>MRFGRDSSPWESIIISSRWDFGIGWLLWRNDRVFSNCMKDYDVMVSDIVHYIRGFLVHAHSSDIPFVANTDDQLGKVWRAPSEGVVKVNVDAAVCQSSGVSAVGGVARNASVLLFRAAVYLSTFSCNISLFNVTGVSVINLNTSAGNIAKWTGQIRARNPHSKIGIDYERIDASISTGCTKLASGQIAPFNQKPKDIIWLNFTLPYTRQAPVLGLGSVIFDLDLSARVRFEGVVSWARDASVRSPTIEELNSSFSSVYNIMSTPNDKDKDKKTPLEETIGRVVLWTFLGAIVLAVLLMVLAFADIRTTFYDISCFTLTGLSVINLNTSGGNTARWTGQILAYNPHSKIGIDYGRIGAWISTGDSRLASGQIAPFNQGPKGETRLNFTLPYTSQAPVLGLGPVLVDLSLKARYRFHGVNSWVNYARNRHISCENIELDVVASGHGSGTTDIGLHHHHQNHNNSDVNSPASPPATIPIGRLNLCTHLLRSLPSLLPPRRPAVALPRFPALPPGHPRFLPLPLPLGPLGIPTGLSFYIDAFIPYGGHCLLAVASGVEGSILDLLFLSPCAPPLARLRHHCPGCGWDPLSSSIWFNQSIGSILDWV</sequence>
<feature type="transmembrane region" description="Helical" evidence="5">
    <location>
        <begin position="282"/>
        <end position="303"/>
    </location>
</feature>
<evidence type="ECO:0000256" key="1">
    <source>
        <dbReference type="ARBA" id="ARBA00004167"/>
    </source>
</evidence>
<keyword evidence="8" id="KW-1185">Reference proteome</keyword>
<dbReference type="Proteomes" id="UP001141552">
    <property type="component" value="Unassembled WGS sequence"/>
</dbReference>
<dbReference type="GO" id="GO:0005886">
    <property type="term" value="C:plasma membrane"/>
    <property type="evidence" value="ECO:0007669"/>
    <property type="project" value="TreeGrafter"/>
</dbReference>
<keyword evidence="4 5" id="KW-0472">Membrane</keyword>
<comment type="caution">
    <text evidence="7">The sequence shown here is derived from an EMBL/GenBank/DDBJ whole genome shotgun (WGS) entry which is preliminary data.</text>
</comment>
<dbReference type="InterPro" id="IPR004864">
    <property type="entry name" value="LEA_2"/>
</dbReference>
<dbReference type="OrthoDB" id="1906820at2759"/>
<keyword evidence="3 5" id="KW-1133">Transmembrane helix</keyword>
<keyword evidence="2 5" id="KW-0812">Transmembrane</keyword>
<gene>
    <name evidence="7" type="ORF">Tsubulata_018339</name>
</gene>